<dbReference type="AlphaFoldDB" id="A0AAD7J9Z9"/>
<dbReference type="EMBL" id="JARJLG010000050">
    <property type="protein sequence ID" value="KAJ7760073.1"/>
    <property type="molecule type" value="Genomic_DNA"/>
</dbReference>
<dbReference type="Pfam" id="PF01753">
    <property type="entry name" value="zf-MYND"/>
    <property type="match status" value="1"/>
</dbReference>
<evidence type="ECO:0000259" key="6">
    <source>
        <dbReference type="PROSITE" id="PS50865"/>
    </source>
</evidence>
<name>A0AAD7J9Z9_9AGAR</name>
<feature type="domain" description="MYND-type" evidence="6">
    <location>
        <begin position="5"/>
        <end position="41"/>
    </location>
</feature>
<evidence type="ECO:0000256" key="5">
    <source>
        <dbReference type="SAM" id="MobiDB-lite"/>
    </source>
</evidence>
<reference evidence="7" key="1">
    <citation type="submission" date="2023-03" db="EMBL/GenBank/DDBJ databases">
        <title>Massive genome expansion in bonnet fungi (Mycena s.s.) driven by repeated elements and novel gene families across ecological guilds.</title>
        <authorList>
            <consortium name="Lawrence Berkeley National Laboratory"/>
            <person name="Harder C.B."/>
            <person name="Miyauchi S."/>
            <person name="Viragh M."/>
            <person name="Kuo A."/>
            <person name="Thoen E."/>
            <person name="Andreopoulos B."/>
            <person name="Lu D."/>
            <person name="Skrede I."/>
            <person name="Drula E."/>
            <person name="Henrissat B."/>
            <person name="Morin E."/>
            <person name="Kohler A."/>
            <person name="Barry K."/>
            <person name="LaButti K."/>
            <person name="Morin E."/>
            <person name="Salamov A."/>
            <person name="Lipzen A."/>
            <person name="Mereny Z."/>
            <person name="Hegedus B."/>
            <person name="Baldrian P."/>
            <person name="Stursova M."/>
            <person name="Weitz H."/>
            <person name="Taylor A."/>
            <person name="Grigoriev I.V."/>
            <person name="Nagy L.G."/>
            <person name="Martin F."/>
            <person name="Kauserud H."/>
        </authorList>
    </citation>
    <scope>NUCLEOTIDE SEQUENCE</scope>
    <source>
        <strain evidence="7">CBHHK188m</strain>
    </source>
</reference>
<keyword evidence="3" id="KW-0862">Zinc</keyword>
<dbReference type="Proteomes" id="UP001215280">
    <property type="component" value="Unassembled WGS sequence"/>
</dbReference>
<keyword evidence="8" id="KW-1185">Reference proteome</keyword>
<sequence>MNNCDAGCGKHADLICSGCKTARYCGAECQKKDWKTHKKDCKSSSGNKDAKPKRPPTTHCTGCRLRFSKDNDRDAREPNEICPDCGYVACDDCICHNRRGTCFCENSNFGHKYCGRVPEWYHFGARTGKVYRGDNHPDKYDAELHKTPAGEWEKEPRKCGNCGETKVCLRPGYICTYWMCQP</sequence>
<evidence type="ECO:0000256" key="1">
    <source>
        <dbReference type="ARBA" id="ARBA00022723"/>
    </source>
</evidence>
<gene>
    <name evidence="7" type="ORF">DFH07DRAFT_816803</name>
</gene>
<evidence type="ECO:0000256" key="2">
    <source>
        <dbReference type="ARBA" id="ARBA00022771"/>
    </source>
</evidence>
<dbReference type="Gene3D" id="6.10.140.2220">
    <property type="match status" value="1"/>
</dbReference>
<keyword evidence="1" id="KW-0479">Metal-binding</keyword>
<dbReference type="SUPFAM" id="SSF144232">
    <property type="entry name" value="HIT/MYND zinc finger-like"/>
    <property type="match status" value="1"/>
</dbReference>
<feature type="region of interest" description="Disordered" evidence="5">
    <location>
        <begin position="38"/>
        <end position="58"/>
    </location>
</feature>
<organism evidence="7 8">
    <name type="scientific">Mycena maculata</name>
    <dbReference type="NCBI Taxonomy" id="230809"/>
    <lineage>
        <taxon>Eukaryota</taxon>
        <taxon>Fungi</taxon>
        <taxon>Dikarya</taxon>
        <taxon>Basidiomycota</taxon>
        <taxon>Agaricomycotina</taxon>
        <taxon>Agaricomycetes</taxon>
        <taxon>Agaricomycetidae</taxon>
        <taxon>Agaricales</taxon>
        <taxon>Marasmiineae</taxon>
        <taxon>Mycenaceae</taxon>
        <taxon>Mycena</taxon>
    </lineage>
</organism>
<dbReference type="InterPro" id="IPR002893">
    <property type="entry name" value="Znf_MYND"/>
</dbReference>
<protein>
    <recommendedName>
        <fullName evidence="6">MYND-type domain-containing protein</fullName>
    </recommendedName>
</protein>
<evidence type="ECO:0000313" key="8">
    <source>
        <dbReference type="Proteomes" id="UP001215280"/>
    </source>
</evidence>
<keyword evidence="2 4" id="KW-0863">Zinc-finger</keyword>
<evidence type="ECO:0000313" key="7">
    <source>
        <dbReference type="EMBL" id="KAJ7760073.1"/>
    </source>
</evidence>
<accession>A0AAD7J9Z9</accession>
<dbReference type="PROSITE" id="PS50865">
    <property type="entry name" value="ZF_MYND_2"/>
    <property type="match status" value="1"/>
</dbReference>
<comment type="caution">
    <text evidence="7">The sequence shown here is derived from an EMBL/GenBank/DDBJ whole genome shotgun (WGS) entry which is preliminary data.</text>
</comment>
<evidence type="ECO:0000256" key="4">
    <source>
        <dbReference type="PROSITE-ProRule" id="PRU00134"/>
    </source>
</evidence>
<dbReference type="GO" id="GO:0008270">
    <property type="term" value="F:zinc ion binding"/>
    <property type="evidence" value="ECO:0007669"/>
    <property type="project" value="UniProtKB-KW"/>
</dbReference>
<evidence type="ECO:0000256" key="3">
    <source>
        <dbReference type="ARBA" id="ARBA00022833"/>
    </source>
</evidence>
<proteinExistence type="predicted"/>